<dbReference type="SUPFAM" id="SSF53474">
    <property type="entry name" value="alpha/beta-Hydrolases"/>
    <property type="match status" value="1"/>
</dbReference>
<organism evidence="2 3">
    <name type="scientific">Hyphomonas jannaschiana VP2</name>
    <dbReference type="NCBI Taxonomy" id="1280952"/>
    <lineage>
        <taxon>Bacteria</taxon>
        <taxon>Pseudomonadati</taxon>
        <taxon>Pseudomonadota</taxon>
        <taxon>Alphaproteobacteria</taxon>
        <taxon>Hyphomonadales</taxon>
        <taxon>Hyphomonadaceae</taxon>
        <taxon>Hyphomonas</taxon>
    </lineage>
</organism>
<accession>A0A059FCW4</accession>
<proteinExistence type="predicted"/>
<reference evidence="2 3" key="1">
    <citation type="journal article" date="2014" name="Antonie Van Leeuwenhoek">
        <title>Hyphomonas beringensis sp. nov. and Hyphomonas chukchiensis sp. nov., isolated from surface seawater of the Bering Sea and Chukchi Sea.</title>
        <authorList>
            <person name="Li C."/>
            <person name="Lai Q."/>
            <person name="Li G."/>
            <person name="Dong C."/>
            <person name="Wang J."/>
            <person name="Liao Y."/>
            <person name="Shao Z."/>
        </authorList>
    </citation>
    <scope>NUCLEOTIDE SEQUENCE [LARGE SCALE GENOMIC DNA]</scope>
    <source>
        <strain evidence="2 3">VP2</strain>
    </source>
</reference>
<dbReference type="InterPro" id="IPR029058">
    <property type="entry name" value="AB_hydrolase_fold"/>
</dbReference>
<keyword evidence="2" id="KW-0378">Hydrolase</keyword>
<dbReference type="STRING" id="1280952.HJA_08834"/>
<dbReference type="PANTHER" id="PTHR46623:SF6">
    <property type="entry name" value="ALPHA_BETA-HYDROLASES SUPERFAMILY PROTEIN"/>
    <property type="match status" value="1"/>
</dbReference>
<dbReference type="AlphaFoldDB" id="A0A059FCW4"/>
<evidence type="ECO:0000259" key="1">
    <source>
        <dbReference type="Pfam" id="PF01738"/>
    </source>
</evidence>
<protein>
    <submittedName>
        <fullName evidence="2">Dienelactone hydrolase</fullName>
    </submittedName>
</protein>
<dbReference type="RefSeq" id="WP_035581159.1">
    <property type="nucleotide sequence ID" value="NZ_ARYJ01000005.1"/>
</dbReference>
<dbReference type="PANTHER" id="PTHR46623">
    <property type="entry name" value="CARBOXYMETHYLENEBUTENOLIDASE-RELATED"/>
    <property type="match status" value="1"/>
</dbReference>
<dbReference type="InterPro" id="IPR002925">
    <property type="entry name" value="Dienelactn_hydro"/>
</dbReference>
<dbReference type="Gene3D" id="3.40.50.1820">
    <property type="entry name" value="alpha/beta hydrolase"/>
    <property type="match status" value="1"/>
</dbReference>
<name>A0A059FCW4_9PROT</name>
<dbReference type="OrthoDB" id="9771666at2"/>
<gene>
    <name evidence="2" type="ORF">HJA_08834</name>
</gene>
<dbReference type="PATRIC" id="fig|1280952.3.peg.1759"/>
<evidence type="ECO:0000313" key="3">
    <source>
        <dbReference type="Proteomes" id="UP000024816"/>
    </source>
</evidence>
<dbReference type="EMBL" id="ARYJ01000005">
    <property type="protein sequence ID" value="KCZ88460.1"/>
    <property type="molecule type" value="Genomic_DNA"/>
</dbReference>
<comment type="caution">
    <text evidence="2">The sequence shown here is derived from an EMBL/GenBank/DDBJ whole genome shotgun (WGS) entry which is preliminary data.</text>
</comment>
<evidence type="ECO:0000313" key="2">
    <source>
        <dbReference type="EMBL" id="KCZ88460.1"/>
    </source>
</evidence>
<dbReference type="InterPro" id="IPR051049">
    <property type="entry name" value="Dienelactone_hydrolase-like"/>
</dbReference>
<sequence>MSGTVIELKSGDGFRFNALHVPAKGARKGGLVLVQEIFGVNSYMIEACERFAAEGYEVLAPSMFDRQKKGFVTESHSPEAIAEGGGYARANGLENAMADIAACIAELEAPVFITGFCYGGSMAYLAACQLEGLSAASGYYGSLVPGAKDQSPKCPTIVHFGQHDAHIPMDGVRAFEQARRDVPVYVYDAGHGFARRRSDDYDAHADDLAFRRTLDLFNQAAADAGF</sequence>
<dbReference type="eggNOG" id="COG0412">
    <property type="taxonomic scope" value="Bacteria"/>
</dbReference>
<feature type="domain" description="Dienelactone hydrolase" evidence="1">
    <location>
        <begin position="16"/>
        <end position="220"/>
    </location>
</feature>
<dbReference type="Pfam" id="PF01738">
    <property type="entry name" value="DLH"/>
    <property type="match status" value="1"/>
</dbReference>
<keyword evidence="3" id="KW-1185">Reference proteome</keyword>
<dbReference type="Proteomes" id="UP000024816">
    <property type="component" value="Unassembled WGS sequence"/>
</dbReference>
<dbReference type="GO" id="GO:0016787">
    <property type="term" value="F:hydrolase activity"/>
    <property type="evidence" value="ECO:0007669"/>
    <property type="project" value="UniProtKB-KW"/>
</dbReference>